<proteinExistence type="predicted"/>
<reference evidence="1 2" key="1">
    <citation type="submission" date="2014-04" db="EMBL/GenBank/DDBJ databases">
        <title>Evolutionary Origins and Diversification of the Mycorrhizal Mutualists.</title>
        <authorList>
            <consortium name="DOE Joint Genome Institute"/>
            <consortium name="Mycorrhizal Genomics Consortium"/>
            <person name="Kohler A."/>
            <person name="Kuo A."/>
            <person name="Nagy L.G."/>
            <person name="Floudas D."/>
            <person name="Copeland A."/>
            <person name="Barry K.W."/>
            <person name="Cichocki N."/>
            <person name="Veneault-Fourrey C."/>
            <person name="LaButti K."/>
            <person name="Lindquist E.A."/>
            <person name="Lipzen A."/>
            <person name="Lundell T."/>
            <person name="Morin E."/>
            <person name="Murat C."/>
            <person name="Riley R."/>
            <person name="Ohm R."/>
            <person name="Sun H."/>
            <person name="Tunlid A."/>
            <person name="Henrissat B."/>
            <person name="Grigoriev I.V."/>
            <person name="Hibbett D.S."/>
            <person name="Martin F."/>
        </authorList>
    </citation>
    <scope>NUCLEOTIDE SEQUENCE [LARGE SCALE GENOMIC DNA]</scope>
    <source>
        <strain evidence="1 2">FD-317 M1</strain>
    </source>
</reference>
<evidence type="ECO:0000313" key="2">
    <source>
        <dbReference type="Proteomes" id="UP000053593"/>
    </source>
</evidence>
<dbReference type="Proteomes" id="UP000053593">
    <property type="component" value="Unassembled WGS sequence"/>
</dbReference>
<sequence>MRWTMIGRAIRRGFDRPEGGYRGEIAQVVAAPAIRYQERVELDDRKGGEGII</sequence>
<gene>
    <name evidence="1" type="ORF">GYMLUDRAFT_51323</name>
</gene>
<keyword evidence="2" id="KW-1185">Reference proteome</keyword>
<accession>A0A0D0AJ95</accession>
<dbReference type="HOGENOM" id="CLU_3087439_0_0_1"/>
<evidence type="ECO:0000313" key="1">
    <source>
        <dbReference type="EMBL" id="KIK50265.1"/>
    </source>
</evidence>
<protein>
    <submittedName>
        <fullName evidence="1">Uncharacterized protein</fullName>
    </submittedName>
</protein>
<dbReference type="AlphaFoldDB" id="A0A0D0AJ95"/>
<name>A0A0D0AJ95_9AGAR</name>
<dbReference type="EMBL" id="KN834914">
    <property type="protein sequence ID" value="KIK50265.1"/>
    <property type="molecule type" value="Genomic_DNA"/>
</dbReference>
<organism evidence="1 2">
    <name type="scientific">Collybiopsis luxurians FD-317 M1</name>
    <dbReference type="NCBI Taxonomy" id="944289"/>
    <lineage>
        <taxon>Eukaryota</taxon>
        <taxon>Fungi</taxon>
        <taxon>Dikarya</taxon>
        <taxon>Basidiomycota</taxon>
        <taxon>Agaricomycotina</taxon>
        <taxon>Agaricomycetes</taxon>
        <taxon>Agaricomycetidae</taxon>
        <taxon>Agaricales</taxon>
        <taxon>Marasmiineae</taxon>
        <taxon>Omphalotaceae</taxon>
        <taxon>Collybiopsis</taxon>
        <taxon>Collybiopsis luxurians</taxon>
    </lineage>
</organism>